<organism evidence="1 2">
    <name type="scientific">Oryza rufipogon</name>
    <name type="common">Brownbeard rice</name>
    <name type="synonym">Asian wild rice</name>
    <dbReference type="NCBI Taxonomy" id="4529"/>
    <lineage>
        <taxon>Eukaryota</taxon>
        <taxon>Viridiplantae</taxon>
        <taxon>Streptophyta</taxon>
        <taxon>Embryophyta</taxon>
        <taxon>Tracheophyta</taxon>
        <taxon>Spermatophyta</taxon>
        <taxon>Magnoliopsida</taxon>
        <taxon>Liliopsida</taxon>
        <taxon>Poales</taxon>
        <taxon>Poaceae</taxon>
        <taxon>BOP clade</taxon>
        <taxon>Oryzoideae</taxon>
        <taxon>Oryzeae</taxon>
        <taxon>Oryzinae</taxon>
        <taxon>Oryza</taxon>
    </lineage>
</organism>
<evidence type="ECO:0000313" key="1">
    <source>
        <dbReference type="EnsemblPlants" id="ORUFI02G12940.1"/>
    </source>
</evidence>
<dbReference type="Gramene" id="ORUFI02G12940.1">
    <property type="protein sequence ID" value="ORUFI02G12940.1"/>
    <property type="gene ID" value="ORUFI02G12940"/>
</dbReference>
<evidence type="ECO:0000313" key="2">
    <source>
        <dbReference type="Proteomes" id="UP000008022"/>
    </source>
</evidence>
<dbReference type="HOGENOM" id="CLU_2324433_0_0_1"/>
<sequence>MKGGAVDRTNPRLPEPCSEAESRGVFAAVGVGDGDGRRGSVFSPPRIQFVYINSDAVLLRHWSSSRDDPAAFAQFLWFGVERIGGQEGVVGALVSSGGP</sequence>
<evidence type="ECO:0008006" key="3">
    <source>
        <dbReference type="Google" id="ProtNLM"/>
    </source>
</evidence>
<dbReference type="AlphaFoldDB" id="A0A0E0NDA4"/>
<name>A0A0E0NDA4_ORYRU</name>
<reference evidence="1" key="2">
    <citation type="submission" date="2015-06" db="UniProtKB">
        <authorList>
            <consortium name="EnsemblPlants"/>
        </authorList>
    </citation>
    <scope>IDENTIFICATION</scope>
</reference>
<dbReference type="EnsemblPlants" id="ORUFI02G12940.1">
    <property type="protein sequence ID" value="ORUFI02G12940.1"/>
    <property type="gene ID" value="ORUFI02G12940"/>
</dbReference>
<dbReference type="Proteomes" id="UP000008022">
    <property type="component" value="Unassembled WGS sequence"/>
</dbReference>
<protein>
    <recommendedName>
        <fullName evidence="3">DUF3778 domain-containing protein</fullName>
    </recommendedName>
</protein>
<proteinExistence type="predicted"/>
<reference evidence="2" key="1">
    <citation type="submission" date="2013-06" db="EMBL/GenBank/DDBJ databases">
        <authorList>
            <person name="Zhao Q."/>
        </authorList>
    </citation>
    <scope>NUCLEOTIDE SEQUENCE</scope>
    <source>
        <strain evidence="2">cv. W1943</strain>
    </source>
</reference>
<keyword evidence="2" id="KW-1185">Reference proteome</keyword>
<accession>A0A0E0NDA4</accession>